<name>A0A7W7M0H8_9ACTN</name>
<evidence type="ECO:0000313" key="4">
    <source>
        <dbReference type="Proteomes" id="UP000579523"/>
    </source>
</evidence>
<gene>
    <name evidence="3" type="ORF">FHS37_003482</name>
</gene>
<dbReference type="InterPro" id="IPR036691">
    <property type="entry name" value="Endo/exonu/phosph_ase_sf"/>
</dbReference>
<feature type="chain" id="PRO_5031281080" evidence="1">
    <location>
        <begin position="36"/>
        <end position="301"/>
    </location>
</feature>
<proteinExistence type="predicted"/>
<keyword evidence="4" id="KW-1185">Reference proteome</keyword>
<organism evidence="3 4">
    <name type="scientific">Streptomyces griseomycini</name>
    <dbReference type="NCBI Taxonomy" id="66895"/>
    <lineage>
        <taxon>Bacteria</taxon>
        <taxon>Bacillati</taxon>
        <taxon>Actinomycetota</taxon>
        <taxon>Actinomycetes</taxon>
        <taxon>Kitasatosporales</taxon>
        <taxon>Streptomycetaceae</taxon>
        <taxon>Streptomyces</taxon>
    </lineage>
</organism>
<dbReference type="Gene3D" id="3.60.10.10">
    <property type="entry name" value="Endonuclease/exonuclease/phosphatase"/>
    <property type="match status" value="1"/>
</dbReference>
<comment type="caution">
    <text evidence="3">The sequence shown here is derived from an EMBL/GenBank/DDBJ whole genome shotgun (WGS) entry which is preliminary data.</text>
</comment>
<reference evidence="3 4" key="1">
    <citation type="submission" date="2020-08" db="EMBL/GenBank/DDBJ databases">
        <title>Genomic Encyclopedia of Type Strains, Phase III (KMG-III): the genomes of soil and plant-associated and newly described type strains.</title>
        <authorList>
            <person name="Whitman W."/>
        </authorList>
    </citation>
    <scope>NUCLEOTIDE SEQUENCE [LARGE SCALE GENOMIC DNA]</scope>
    <source>
        <strain evidence="3 4">CECT 3273</strain>
    </source>
</reference>
<keyword evidence="3" id="KW-0255">Endonuclease</keyword>
<keyword evidence="3" id="KW-0378">Hydrolase</keyword>
<dbReference type="AlphaFoldDB" id="A0A7W7M0H8"/>
<dbReference type="Pfam" id="PF03372">
    <property type="entry name" value="Exo_endo_phos"/>
    <property type="match status" value="1"/>
</dbReference>
<sequence>MSRPSSTARTARRATKAWLIGSMALVAGLMTPAYAGPANVGPAAAEEPLKPIANRFMTWNTNGQGLGTPKAIAKQIKHFLPQVAALQESCLNEVREAVRQLNEAGLKYEYRSGLAALNAGCPGRLGTAIIYAKGTTVRAHNKKGYSDDEGWTEARGMQSFTTKLNGQWIRVFNTHLSAPGHEELRKLQAGELAAATRPHPRALVLGDFNTRPHVTKVMDPIWKAGFKDVDQFCGPVKDPRCNKTLPRTGPGFPTEAAKFDYILGRGVNFRSCRLHTPTEDHRIVVSDLTVNDVPRPACTVT</sequence>
<dbReference type="SUPFAM" id="SSF56219">
    <property type="entry name" value="DNase I-like"/>
    <property type="match status" value="1"/>
</dbReference>
<protein>
    <submittedName>
        <fullName evidence="3">Endonuclease/exonuclease/phosphatase family metal-dependent hydrolase</fullName>
    </submittedName>
</protein>
<dbReference type="GO" id="GO:0016787">
    <property type="term" value="F:hydrolase activity"/>
    <property type="evidence" value="ECO:0007669"/>
    <property type="project" value="UniProtKB-KW"/>
</dbReference>
<keyword evidence="3" id="KW-0540">Nuclease</keyword>
<feature type="signal peptide" evidence="1">
    <location>
        <begin position="1"/>
        <end position="35"/>
    </location>
</feature>
<dbReference type="RefSeq" id="WP_190012435.1">
    <property type="nucleotide sequence ID" value="NZ_BMTK01000014.1"/>
</dbReference>
<feature type="domain" description="Endonuclease/exonuclease/phosphatase" evidence="2">
    <location>
        <begin position="57"/>
        <end position="213"/>
    </location>
</feature>
<evidence type="ECO:0000256" key="1">
    <source>
        <dbReference type="SAM" id="SignalP"/>
    </source>
</evidence>
<dbReference type="GO" id="GO:0004519">
    <property type="term" value="F:endonuclease activity"/>
    <property type="evidence" value="ECO:0007669"/>
    <property type="project" value="UniProtKB-KW"/>
</dbReference>
<accession>A0A7W7M0H8</accession>
<evidence type="ECO:0000313" key="3">
    <source>
        <dbReference type="EMBL" id="MBB4899422.1"/>
    </source>
</evidence>
<dbReference type="InterPro" id="IPR005135">
    <property type="entry name" value="Endo/exonuclease/phosphatase"/>
</dbReference>
<dbReference type="EMBL" id="JACHJI010000005">
    <property type="protein sequence ID" value="MBB4899422.1"/>
    <property type="molecule type" value="Genomic_DNA"/>
</dbReference>
<keyword evidence="1" id="KW-0732">Signal</keyword>
<dbReference type="Proteomes" id="UP000579523">
    <property type="component" value="Unassembled WGS sequence"/>
</dbReference>
<evidence type="ECO:0000259" key="2">
    <source>
        <dbReference type="Pfam" id="PF03372"/>
    </source>
</evidence>